<reference evidence="2" key="1">
    <citation type="submission" date="2014-12" db="EMBL/GenBank/DDBJ databases">
        <title>Insight into the proteome of Arion vulgaris.</title>
        <authorList>
            <person name="Aradska J."/>
            <person name="Bulat T."/>
            <person name="Smidak R."/>
            <person name="Sarate P."/>
            <person name="Gangsoo J."/>
            <person name="Sialana F."/>
            <person name="Bilban M."/>
            <person name="Lubec G."/>
        </authorList>
    </citation>
    <scope>NUCLEOTIDE SEQUENCE</scope>
    <source>
        <tissue evidence="2">Skin</tissue>
    </source>
</reference>
<protein>
    <submittedName>
        <fullName evidence="2">Uncharacterized protein</fullName>
    </submittedName>
</protein>
<feature type="region of interest" description="Disordered" evidence="1">
    <location>
        <begin position="1"/>
        <end position="20"/>
    </location>
</feature>
<organism evidence="2">
    <name type="scientific">Arion vulgaris</name>
    <dbReference type="NCBI Taxonomy" id="1028688"/>
    <lineage>
        <taxon>Eukaryota</taxon>
        <taxon>Metazoa</taxon>
        <taxon>Spiralia</taxon>
        <taxon>Lophotrochozoa</taxon>
        <taxon>Mollusca</taxon>
        <taxon>Gastropoda</taxon>
        <taxon>Heterobranchia</taxon>
        <taxon>Euthyneura</taxon>
        <taxon>Panpulmonata</taxon>
        <taxon>Eupulmonata</taxon>
        <taxon>Stylommatophora</taxon>
        <taxon>Helicina</taxon>
        <taxon>Arionoidea</taxon>
        <taxon>Arionidae</taxon>
        <taxon>Arion</taxon>
    </lineage>
</organism>
<dbReference type="AlphaFoldDB" id="A0A0B7B854"/>
<feature type="compositionally biased region" description="Polar residues" evidence="1">
    <location>
        <begin position="1"/>
        <end position="18"/>
    </location>
</feature>
<proteinExistence type="predicted"/>
<dbReference type="EMBL" id="HACG01042629">
    <property type="protein sequence ID" value="CEK89494.1"/>
    <property type="molecule type" value="Transcribed_RNA"/>
</dbReference>
<sequence>MKCTAGSATSYKSCSNHGGTERVRVDMTPMFIYTTKFLDTSDEWKQILYSKAGQV</sequence>
<evidence type="ECO:0000313" key="2">
    <source>
        <dbReference type="EMBL" id="CEK89494.1"/>
    </source>
</evidence>
<accession>A0A0B7B854</accession>
<evidence type="ECO:0000256" key="1">
    <source>
        <dbReference type="SAM" id="MobiDB-lite"/>
    </source>
</evidence>
<gene>
    <name evidence="2" type="primary">ORF171279</name>
</gene>
<name>A0A0B7B854_9EUPU</name>